<gene>
    <name evidence="1" type="ORF">DPMN_165961</name>
</gene>
<protein>
    <submittedName>
        <fullName evidence="1">Uncharacterized protein</fullName>
    </submittedName>
</protein>
<dbReference type="EMBL" id="JAIWYP010000008">
    <property type="protein sequence ID" value="KAH3787832.1"/>
    <property type="molecule type" value="Genomic_DNA"/>
</dbReference>
<evidence type="ECO:0000313" key="1">
    <source>
        <dbReference type="EMBL" id="KAH3787832.1"/>
    </source>
</evidence>
<accession>A0A9D4F1P0</accession>
<name>A0A9D4F1P0_DREPO</name>
<evidence type="ECO:0000313" key="2">
    <source>
        <dbReference type="Proteomes" id="UP000828390"/>
    </source>
</evidence>
<keyword evidence="2" id="KW-1185">Reference proteome</keyword>
<dbReference type="AlphaFoldDB" id="A0A9D4F1P0"/>
<reference evidence="1" key="2">
    <citation type="submission" date="2020-11" db="EMBL/GenBank/DDBJ databases">
        <authorList>
            <person name="McCartney M.A."/>
            <person name="Auch B."/>
            <person name="Kono T."/>
            <person name="Mallez S."/>
            <person name="Becker A."/>
            <person name="Gohl D.M."/>
            <person name="Silverstein K.A.T."/>
            <person name="Koren S."/>
            <person name="Bechman K.B."/>
            <person name="Herman A."/>
            <person name="Abrahante J.E."/>
            <person name="Garbe J."/>
        </authorList>
    </citation>
    <scope>NUCLEOTIDE SEQUENCE</scope>
    <source>
        <strain evidence="1">Duluth1</strain>
        <tissue evidence="1">Whole animal</tissue>
    </source>
</reference>
<dbReference type="Proteomes" id="UP000828390">
    <property type="component" value="Unassembled WGS sequence"/>
</dbReference>
<reference evidence="1" key="1">
    <citation type="journal article" date="2019" name="bioRxiv">
        <title>The Genome of the Zebra Mussel, Dreissena polymorpha: A Resource for Invasive Species Research.</title>
        <authorList>
            <person name="McCartney M.A."/>
            <person name="Auch B."/>
            <person name="Kono T."/>
            <person name="Mallez S."/>
            <person name="Zhang Y."/>
            <person name="Obille A."/>
            <person name="Becker A."/>
            <person name="Abrahante J.E."/>
            <person name="Garbe J."/>
            <person name="Badalamenti J.P."/>
            <person name="Herman A."/>
            <person name="Mangelson H."/>
            <person name="Liachko I."/>
            <person name="Sullivan S."/>
            <person name="Sone E.D."/>
            <person name="Koren S."/>
            <person name="Silverstein K.A.T."/>
            <person name="Beckman K.B."/>
            <person name="Gohl D.M."/>
        </authorList>
    </citation>
    <scope>NUCLEOTIDE SEQUENCE</scope>
    <source>
        <strain evidence="1">Duluth1</strain>
        <tissue evidence="1">Whole animal</tissue>
    </source>
</reference>
<comment type="caution">
    <text evidence="1">The sequence shown here is derived from an EMBL/GenBank/DDBJ whole genome shotgun (WGS) entry which is preliminary data.</text>
</comment>
<sequence>MADIIDADHRRPRQCGHVNRQLTDFDDDELRRRYRFSTASIDTLEDMIGHRLQRRTRRNQPLTPRQQMIALRFYASGNFLQLIRLPEKSQKVPVNQTG</sequence>
<proteinExistence type="predicted"/>
<organism evidence="1 2">
    <name type="scientific">Dreissena polymorpha</name>
    <name type="common">Zebra mussel</name>
    <name type="synonym">Mytilus polymorpha</name>
    <dbReference type="NCBI Taxonomy" id="45954"/>
    <lineage>
        <taxon>Eukaryota</taxon>
        <taxon>Metazoa</taxon>
        <taxon>Spiralia</taxon>
        <taxon>Lophotrochozoa</taxon>
        <taxon>Mollusca</taxon>
        <taxon>Bivalvia</taxon>
        <taxon>Autobranchia</taxon>
        <taxon>Heteroconchia</taxon>
        <taxon>Euheterodonta</taxon>
        <taxon>Imparidentia</taxon>
        <taxon>Neoheterodontei</taxon>
        <taxon>Myida</taxon>
        <taxon>Dreissenoidea</taxon>
        <taxon>Dreissenidae</taxon>
        <taxon>Dreissena</taxon>
    </lineage>
</organism>